<name>A0A0R0ADY6_9GAMM</name>
<evidence type="ECO:0000313" key="2">
    <source>
        <dbReference type="Proteomes" id="UP000050836"/>
    </source>
</evidence>
<dbReference type="EMBL" id="LLXS01000014">
    <property type="protein sequence ID" value="KRG43190.1"/>
    <property type="molecule type" value="Genomic_DNA"/>
</dbReference>
<organism evidence="1 2">
    <name type="scientific">Stenotrophomonas pictorum JCM 9942</name>
    <dbReference type="NCBI Taxonomy" id="1236960"/>
    <lineage>
        <taxon>Bacteria</taxon>
        <taxon>Pseudomonadati</taxon>
        <taxon>Pseudomonadota</taxon>
        <taxon>Gammaproteobacteria</taxon>
        <taxon>Lysobacterales</taxon>
        <taxon>Lysobacteraceae</taxon>
        <taxon>Stenotrophomonas</taxon>
    </lineage>
</organism>
<accession>A0A0R0ADY6</accession>
<dbReference type="AlphaFoldDB" id="A0A0R0ADY6"/>
<sequence length="99" mass="10704">MTDDMQRARELAETLDALADDTRGHALNGEQHDHLREAAAAMRAAPEGWSFQRQEDGSIIVTADGYGVVHVRPDDSDSIAAAMLHLLANDLAARPQGVK</sequence>
<gene>
    <name evidence="1" type="ORF">ARC78_07435</name>
</gene>
<reference evidence="1 2" key="1">
    <citation type="submission" date="2015-10" db="EMBL/GenBank/DDBJ databases">
        <title>Genome sequencing and analysis of members of genus Stenotrophomonas.</title>
        <authorList>
            <person name="Patil P.P."/>
            <person name="Midha S."/>
            <person name="Patil P.B."/>
        </authorList>
    </citation>
    <scope>NUCLEOTIDE SEQUENCE [LARGE SCALE GENOMIC DNA]</scope>
    <source>
        <strain evidence="1 2">JCM 9942</strain>
    </source>
</reference>
<dbReference type="RefSeq" id="WP_057505913.1">
    <property type="nucleotide sequence ID" value="NZ_LLXS01000014.1"/>
</dbReference>
<proteinExistence type="predicted"/>
<keyword evidence="2" id="KW-1185">Reference proteome</keyword>
<dbReference type="Proteomes" id="UP000050836">
    <property type="component" value="Unassembled WGS sequence"/>
</dbReference>
<evidence type="ECO:0000313" key="1">
    <source>
        <dbReference type="EMBL" id="KRG43190.1"/>
    </source>
</evidence>
<protein>
    <submittedName>
        <fullName evidence="1">Uncharacterized protein</fullName>
    </submittedName>
</protein>
<comment type="caution">
    <text evidence="1">The sequence shown here is derived from an EMBL/GenBank/DDBJ whole genome shotgun (WGS) entry which is preliminary data.</text>
</comment>